<organism evidence="4 5">
    <name type="scientific">Cucumis sativus</name>
    <name type="common">Cucumber</name>
    <dbReference type="NCBI Taxonomy" id="3659"/>
    <lineage>
        <taxon>Eukaryota</taxon>
        <taxon>Viridiplantae</taxon>
        <taxon>Streptophyta</taxon>
        <taxon>Embryophyta</taxon>
        <taxon>Tracheophyta</taxon>
        <taxon>Spermatophyta</taxon>
        <taxon>Magnoliopsida</taxon>
        <taxon>eudicotyledons</taxon>
        <taxon>Gunneridae</taxon>
        <taxon>Pentapetalae</taxon>
        <taxon>rosids</taxon>
        <taxon>fabids</taxon>
        <taxon>Cucurbitales</taxon>
        <taxon>Cucurbitaceae</taxon>
        <taxon>Benincaseae</taxon>
        <taxon>Cucumis</taxon>
    </lineage>
</organism>
<dbReference type="GO" id="GO:0008270">
    <property type="term" value="F:zinc ion binding"/>
    <property type="evidence" value="ECO:0007669"/>
    <property type="project" value="UniProtKB-KW"/>
</dbReference>
<feature type="compositionally biased region" description="Acidic residues" evidence="2">
    <location>
        <begin position="256"/>
        <end position="274"/>
    </location>
</feature>
<dbReference type="Gramene" id="KGN58363">
    <property type="protein sequence ID" value="KGN58363"/>
    <property type="gene ID" value="Csa_3G628230"/>
</dbReference>
<dbReference type="STRING" id="3659.A0A0A0L944"/>
<dbReference type="KEGG" id="csv:101209945"/>
<dbReference type="InterPro" id="IPR013083">
    <property type="entry name" value="Znf_RING/FYVE/PHD"/>
</dbReference>
<name>A0A0A0L944_CUCSA</name>
<reference evidence="4 5" key="3">
    <citation type="journal article" date="2010" name="BMC Genomics">
        <title>Transcriptome sequencing and comparative analysis of cucumber flowers with different sex types.</title>
        <authorList>
            <person name="Guo S."/>
            <person name="Zheng Y."/>
            <person name="Joung J.G."/>
            <person name="Liu S."/>
            <person name="Zhang Z."/>
            <person name="Crasta O.R."/>
            <person name="Sobral B.W."/>
            <person name="Xu Y."/>
            <person name="Huang S."/>
            <person name="Fei Z."/>
        </authorList>
    </citation>
    <scope>NUCLEOTIDE SEQUENCE [LARGE SCALE GENOMIC DNA]</scope>
    <source>
        <strain evidence="5">cv. 9930</strain>
    </source>
</reference>
<dbReference type="Pfam" id="PF13920">
    <property type="entry name" value="zf-C3HC4_3"/>
    <property type="match status" value="1"/>
</dbReference>
<feature type="domain" description="RING-type" evidence="3">
    <location>
        <begin position="334"/>
        <end position="372"/>
    </location>
</feature>
<evidence type="ECO:0000259" key="3">
    <source>
        <dbReference type="PROSITE" id="PS50089"/>
    </source>
</evidence>
<dbReference type="PANTHER" id="PTHR46629">
    <property type="entry name" value="OS01G0917900 PROTEIN"/>
    <property type="match status" value="1"/>
</dbReference>
<dbReference type="InterPro" id="IPR001841">
    <property type="entry name" value="Znf_RING"/>
</dbReference>
<feature type="region of interest" description="Disordered" evidence="2">
    <location>
        <begin position="233"/>
        <end position="282"/>
    </location>
</feature>
<dbReference type="Gene3D" id="3.30.40.10">
    <property type="entry name" value="Zinc/RING finger domain, C3HC4 (zinc finger)"/>
    <property type="match status" value="1"/>
</dbReference>
<proteinExistence type="predicted"/>
<keyword evidence="1" id="KW-0479">Metal-binding</keyword>
<reference evidence="4 5" key="4">
    <citation type="journal article" date="2011" name="BMC Genomics">
        <title>RNA-Seq improves annotation of protein-coding genes in the cucumber genome.</title>
        <authorList>
            <person name="Li Z."/>
            <person name="Zhang Z."/>
            <person name="Yan P."/>
            <person name="Huang S."/>
            <person name="Fei Z."/>
            <person name="Lin K."/>
        </authorList>
    </citation>
    <scope>NUCLEOTIDE SEQUENCE [LARGE SCALE GENOMIC DNA]</scope>
    <source>
        <strain evidence="5">cv. 9930</strain>
    </source>
</reference>
<dbReference type="EMBL" id="CM002924">
    <property type="protein sequence ID" value="KGN58363.1"/>
    <property type="molecule type" value="Genomic_DNA"/>
</dbReference>
<dbReference type="OrthoDB" id="1711136at2759"/>
<evidence type="ECO:0000313" key="4">
    <source>
        <dbReference type="EMBL" id="KGN58363.1"/>
    </source>
</evidence>
<evidence type="ECO:0000256" key="1">
    <source>
        <dbReference type="PROSITE-ProRule" id="PRU00175"/>
    </source>
</evidence>
<feature type="compositionally biased region" description="Basic and acidic residues" evidence="2">
    <location>
        <begin position="119"/>
        <end position="129"/>
    </location>
</feature>
<reference evidence="4 5" key="1">
    <citation type="journal article" date="2009" name="Nat. Genet.">
        <title>The genome of the cucumber, Cucumis sativus L.</title>
        <authorList>
            <person name="Huang S."/>
            <person name="Li R."/>
            <person name="Zhang Z."/>
            <person name="Li L."/>
            <person name="Gu X."/>
            <person name="Fan W."/>
            <person name="Lucas W.J."/>
            <person name="Wang X."/>
            <person name="Xie B."/>
            <person name="Ni P."/>
            <person name="Ren Y."/>
            <person name="Zhu H."/>
            <person name="Li J."/>
            <person name="Lin K."/>
            <person name="Jin W."/>
            <person name="Fei Z."/>
            <person name="Li G."/>
            <person name="Staub J."/>
            <person name="Kilian A."/>
            <person name="van der Vossen E.A."/>
            <person name="Wu Y."/>
            <person name="Guo J."/>
            <person name="He J."/>
            <person name="Jia Z."/>
            <person name="Ren Y."/>
            <person name="Tian G."/>
            <person name="Lu Y."/>
            <person name="Ruan J."/>
            <person name="Qian W."/>
            <person name="Wang M."/>
            <person name="Huang Q."/>
            <person name="Li B."/>
            <person name="Xuan Z."/>
            <person name="Cao J."/>
            <person name="Asan"/>
            <person name="Wu Z."/>
            <person name="Zhang J."/>
            <person name="Cai Q."/>
            <person name="Bai Y."/>
            <person name="Zhao B."/>
            <person name="Han Y."/>
            <person name="Li Y."/>
            <person name="Li X."/>
            <person name="Wang S."/>
            <person name="Shi Q."/>
            <person name="Liu S."/>
            <person name="Cho W.K."/>
            <person name="Kim J.Y."/>
            <person name="Xu Y."/>
            <person name="Heller-Uszynska K."/>
            <person name="Miao H."/>
            <person name="Cheng Z."/>
            <person name="Zhang S."/>
            <person name="Wu J."/>
            <person name="Yang Y."/>
            <person name="Kang H."/>
            <person name="Li M."/>
            <person name="Liang H."/>
            <person name="Ren X."/>
            <person name="Shi Z."/>
            <person name="Wen M."/>
            <person name="Jian M."/>
            <person name="Yang H."/>
            <person name="Zhang G."/>
            <person name="Yang Z."/>
            <person name="Chen R."/>
            <person name="Liu S."/>
            <person name="Li J."/>
            <person name="Ma L."/>
            <person name="Liu H."/>
            <person name="Zhou Y."/>
            <person name="Zhao J."/>
            <person name="Fang X."/>
            <person name="Li G."/>
            <person name="Fang L."/>
            <person name="Li Y."/>
            <person name="Liu D."/>
            <person name="Zheng H."/>
            <person name="Zhang Y."/>
            <person name="Qin N."/>
            <person name="Li Z."/>
            <person name="Yang G."/>
            <person name="Yang S."/>
            <person name="Bolund L."/>
            <person name="Kristiansen K."/>
            <person name="Zheng H."/>
            <person name="Li S."/>
            <person name="Zhang X."/>
            <person name="Yang H."/>
            <person name="Wang J."/>
            <person name="Sun R."/>
            <person name="Zhang B."/>
            <person name="Jiang S."/>
            <person name="Wang J."/>
            <person name="Du Y."/>
            <person name="Li S."/>
        </authorList>
    </citation>
    <scope>NUCLEOTIDE SEQUENCE [LARGE SCALE GENOMIC DNA]</scope>
    <source>
        <strain evidence="5">cv. 9930</strain>
    </source>
</reference>
<dbReference type="AlphaFoldDB" id="A0A0A0L944"/>
<dbReference type="SUPFAM" id="SSF57850">
    <property type="entry name" value="RING/U-box"/>
    <property type="match status" value="1"/>
</dbReference>
<protein>
    <recommendedName>
        <fullName evidence="3">RING-type domain-containing protein</fullName>
    </recommendedName>
</protein>
<dbReference type="CDD" id="cd16449">
    <property type="entry name" value="RING-HC"/>
    <property type="match status" value="1"/>
</dbReference>
<sequence>MSMVEDGRSLAGYTLDDVLANNRLGPPATARATEIRGRTLLDIIRDEEPSTGKGLFGKDKRTWKSFRDKLRLKRAGSAWVSTVPIPTSDIPVHNKRSLMGRRNQVRFNTGSSKNSPDNQSRHPSEETSKSTRRQMCRQTSTMNSSSDSSAFHYDESSEYSSSPDAAPVRIMRPQMSRHNSVRVSNPMENYTDPTEPDRDNRIRHLNLSEHRMMSAREAVAAQEAADAASAAAAAAAAAEAAEEEKKQNENNNESGNENEEEESTTESEEEEEESSPASEPVRMSLMDLLHETDREMGFERSSYGMGFEGNFLEEDEDDEYEEDEDDGNGEEFSCCVCMVKHKNGPLASCGHTFCRLCSKELMVSRGNCPTCSNFILEILDAF</sequence>
<dbReference type="Proteomes" id="UP000029981">
    <property type="component" value="Chromosome 3"/>
</dbReference>
<dbReference type="PROSITE" id="PS50089">
    <property type="entry name" value="ZF_RING_2"/>
    <property type="match status" value="1"/>
</dbReference>
<evidence type="ECO:0000256" key="2">
    <source>
        <dbReference type="SAM" id="MobiDB-lite"/>
    </source>
</evidence>
<reference evidence="4 5" key="2">
    <citation type="journal article" date="2009" name="PLoS ONE">
        <title>An integrated genetic and cytogenetic map of the cucumber genome.</title>
        <authorList>
            <person name="Ren Y."/>
            <person name="Zhang Z."/>
            <person name="Liu J."/>
            <person name="Staub J.E."/>
            <person name="Han Y."/>
            <person name="Cheng Z."/>
            <person name="Li X."/>
            <person name="Lu J."/>
            <person name="Miao H."/>
            <person name="Kang H."/>
            <person name="Xie B."/>
            <person name="Gu X."/>
            <person name="Wang X."/>
            <person name="Du Y."/>
            <person name="Jin W."/>
            <person name="Huang S."/>
        </authorList>
    </citation>
    <scope>NUCLEOTIDE SEQUENCE [LARGE SCALE GENOMIC DNA]</scope>
    <source>
        <strain evidence="5">cv. 9930</strain>
    </source>
</reference>
<evidence type="ECO:0000313" key="5">
    <source>
        <dbReference type="Proteomes" id="UP000029981"/>
    </source>
</evidence>
<keyword evidence="5" id="KW-1185">Reference proteome</keyword>
<keyword evidence="1" id="KW-0863">Zinc-finger</keyword>
<feature type="compositionally biased region" description="Polar residues" evidence="2">
    <location>
        <begin position="176"/>
        <end position="192"/>
    </location>
</feature>
<feature type="region of interest" description="Disordered" evidence="2">
    <location>
        <begin position="90"/>
        <end position="200"/>
    </location>
</feature>
<feature type="compositionally biased region" description="Low complexity" evidence="2">
    <location>
        <begin position="158"/>
        <end position="167"/>
    </location>
</feature>
<accession>A0A0A0L944</accession>
<feature type="compositionally biased region" description="Polar residues" evidence="2">
    <location>
        <begin position="105"/>
        <end position="118"/>
    </location>
</feature>
<gene>
    <name evidence="4" type="ORF">Csa_3G628230</name>
</gene>
<dbReference type="OMA" id="RPQTDRN"/>
<keyword evidence="1" id="KW-0862">Zinc</keyword>